<sequence>MAELSLDGVTKRFDDGGNGIIAVDEASLDIDDGEFLVLVGPSGCGKSTTLRMIAGLESVSSGTISLDGTVIDDRQPADRDIAMVFQSYALYPHMTVRENMSFGLEESTEMPDDEIREQVESAAEMMGIEQLLDRTPSELSGGQQQRVALGRAIVRSPAVFLMDEPLSNLDAKLRSQMRTELQRMQEDLGVTTVYVTHDQTEAMTMGDRIAILDDGRLQQVATPLEAYHEPANRFVAGFIGEPSMNFFETTVENGRLVGENFDYPLSEDTRADIGDTADVTLGVRPEDIELVDAVEGDGEHDFRTVVDVVEPVGSGNNVYLAFEGDESASELDMDESQTFVATIGGLRRIEAGQPAIARLPENAIHLFDSETGEALHNRNLDDTEQVEPQL</sequence>
<dbReference type="Proteomes" id="UP000830542">
    <property type="component" value="Chromosome"/>
</dbReference>
<dbReference type="Gene3D" id="3.40.50.300">
    <property type="entry name" value="P-loop containing nucleotide triphosphate hydrolases"/>
    <property type="match status" value="1"/>
</dbReference>
<keyword evidence="7" id="KW-0472">Membrane</keyword>
<dbReference type="NCBIfam" id="NF008653">
    <property type="entry name" value="PRK11650.1"/>
    <property type="match status" value="1"/>
</dbReference>
<dbReference type="Pfam" id="PF17912">
    <property type="entry name" value="OB_MalK"/>
    <property type="match status" value="1"/>
</dbReference>
<dbReference type="InterPro" id="IPR017871">
    <property type="entry name" value="ABC_transporter-like_CS"/>
</dbReference>
<dbReference type="Pfam" id="PF00005">
    <property type="entry name" value="ABC_tran"/>
    <property type="match status" value="1"/>
</dbReference>
<dbReference type="EMBL" id="BAAADN010000002">
    <property type="protein sequence ID" value="GAA0450451.1"/>
    <property type="molecule type" value="Genomic_DNA"/>
</dbReference>
<dbReference type="GO" id="GO:0140359">
    <property type="term" value="F:ABC-type transporter activity"/>
    <property type="evidence" value="ECO:0007669"/>
    <property type="project" value="InterPro"/>
</dbReference>
<keyword evidence="5 15" id="KW-0067">ATP-binding</keyword>
<dbReference type="InterPro" id="IPR008995">
    <property type="entry name" value="Mo/tungstate-bd_C_term_dom"/>
</dbReference>
<comment type="subunit">
    <text evidence="12">The complex is composed of two ATP-binding proteins (XacJ and XacK), two transmembrane proteins (XacH and XacI) and a solute-binding protein (XacG).</text>
</comment>
<reference evidence="15" key="1">
    <citation type="journal article" date="2014" name="Int. J. Syst. Evol. Microbiol.">
        <title>Complete genome sequence of Corynebacterium casei LMG S-19264T (=DSM 44701T), isolated from a smear-ripened cheese.</title>
        <authorList>
            <consortium name="US DOE Joint Genome Institute (JGI-PGF)"/>
            <person name="Walter F."/>
            <person name="Albersmeier A."/>
            <person name="Kalinowski J."/>
            <person name="Ruckert C."/>
        </authorList>
    </citation>
    <scope>NUCLEOTIDE SEQUENCE</scope>
    <source>
        <strain evidence="15">JCM 12289</strain>
    </source>
</reference>
<dbReference type="PROSITE" id="PS50893">
    <property type="entry name" value="ABC_TRANSPORTER_2"/>
    <property type="match status" value="1"/>
</dbReference>
<comment type="function">
    <text evidence="10">Part of the ABC transporter complex XacGHIJK involved in the uptake of xylose and arabinose. Responsible for energy coupling to the transport system.</text>
</comment>
<dbReference type="SUPFAM" id="SSF50331">
    <property type="entry name" value="MOP-like"/>
    <property type="match status" value="1"/>
</dbReference>
<dbReference type="AlphaFoldDB" id="A0AAV3SBN5"/>
<name>A0AAV3SBN5_HALDO</name>
<comment type="catalytic activity">
    <reaction evidence="8">
        <text>D-xylose(out) + ATP + H2O = D-xylose(in) + ADP + phosphate + H(+)</text>
        <dbReference type="Rhea" id="RHEA:29899"/>
        <dbReference type="ChEBI" id="CHEBI:15377"/>
        <dbReference type="ChEBI" id="CHEBI:15378"/>
        <dbReference type="ChEBI" id="CHEBI:30616"/>
        <dbReference type="ChEBI" id="CHEBI:43474"/>
        <dbReference type="ChEBI" id="CHEBI:53455"/>
        <dbReference type="ChEBI" id="CHEBI:456216"/>
        <dbReference type="EC" id="7.5.2.13"/>
    </reaction>
    <physiologicalReaction direction="left-to-right" evidence="8">
        <dbReference type="Rhea" id="RHEA:29900"/>
    </physiologicalReaction>
</comment>
<dbReference type="CDD" id="cd03301">
    <property type="entry name" value="ABC_MalK_N"/>
    <property type="match status" value="1"/>
</dbReference>
<keyword evidence="2" id="KW-0813">Transport</keyword>
<evidence type="ECO:0000256" key="6">
    <source>
        <dbReference type="ARBA" id="ARBA00022967"/>
    </source>
</evidence>
<evidence type="ECO:0000313" key="15">
    <source>
        <dbReference type="EMBL" id="GAA0450451.1"/>
    </source>
</evidence>
<dbReference type="RefSeq" id="WP_244700208.1">
    <property type="nucleotide sequence ID" value="NZ_BAAADN010000002.1"/>
</dbReference>
<evidence type="ECO:0000256" key="12">
    <source>
        <dbReference type="ARBA" id="ARBA00065962"/>
    </source>
</evidence>
<dbReference type="EC" id="7.5.2.13" evidence="13"/>
<dbReference type="GO" id="GO:0055052">
    <property type="term" value="C:ATP-binding cassette (ABC) transporter complex, substrate-binding subunit-containing"/>
    <property type="evidence" value="ECO:0007669"/>
    <property type="project" value="TreeGrafter"/>
</dbReference>
<keyword evidence="17" id="KW-1185">Reference proteome</keyword>
<evidence type="ECO:0000256" key="7">
    <source>
        <dbReference type="ARBA" id="ARBA00023136"/>
    </source>
</evidence>
<dbReference type="GO" id="GO:0008643">
    <property type="term" value="P:carbohydrate transport"/>
    <property type="evidence" value="ECO:0007669"/>
    <property type="project" value="InterPro"/>
</dbReference>
<dbReference type="Gene3D" id="2.40.50.140">
    <property type="entry name" value="Nucleic acid-binding proteins"/>
    <property type="match status" value="1"/>
</dbReference>
<dbReference type="PROSITE" id="PS00211">
    <property type="entry name" value="ABC_TRANSPORTER_1"/>
    <property type="match status" value="1"/>
</dbReference>
<evidence type="ECO:0000256" key="2">
    <source>
        <dbReference type="ARBA" id="ARBA00022448"/>
    </source>
</evidence>
<comment type="similarity">
    <text evidence="11">Belongs to the ABC transporter superfamily. Carbohydrate uptake transporter-1 (CUT1) (TC 3.A.1.1) family.</text>
</comment>
<gene>
    <name evidence="15" type="primary">ugpC_2</name>
    <name evidence="16" type="synonym">ugpC</name>
    <name evidence="15" type="ORF">GCM10008985_02540</name>
    <name evidence="16" type="ORF">MUK72_10710</name>
</gene>
<dbReference type="EMBL" id="CP095005">
    <property type="protein sequence ID" value="UOO94436.1"/>
    <property type="molecule type" value="Genomic_DNA"/>
</dbReference>
<evidence type="ECO:0000256" key="8">
    <source>
        <dbReference type="ARBA" id="ARBA00050355"/>
    </source>
</evidence>
<dbReference type="InterPro" id="IPR047641">
    <property type="entry name" value="ABC_transpr_MalK/UgpC-like"/>
</dbReference>
<dbReference type="InterPro" id="IPR027417">
    <property type="entry name" value="P-loop_NTPase"/>
</dbReference>
<evidence type="ECO:0000259" key="14">
    <source>
        <dbReference type="PROSITE" id="PS50893"/>
    </source>
</evidence>
<evidence type="ECO:0000256" key="10">
    <source>
        <dbReference type="ARBA" id="ARBA00053454"/>
    </source>
</evidence>
<dbReference type="PANTHER" id="PTHR43875:SF15">
    <property type="entry name" value="TREHALOSE IMPORT ATP-BINDING PROTEIN SUGC"/>
    <property type="match status" value="1"/>
</dbReference>
<dbReference type="InterPro" id="IPR003593">
    <property type="entry name" value="AAA+_ATPase"/>
</dbReference>
<dbReference type="GO" id="GO:0005524">
    <property type="term" value="F:ATP binding"/>
    <property type="evidence" value="ECO:0007669"/>
    <property type="project" value="UniProtKB-KW"/>
</dbReference>
<dbReference type="InterPro" id="IPR040582">
    <property type="entry name" value="OB_MalK-like"/>
</dbReference>
<protein>
    <recommendedName>
        <fullName evidence="13">ABC-type D-xylose/L-arabinose transporter</fullName>
        <ecNumber evidence="13">7.5.2.13</ecNumber>
    </recommendedName>
</protein>
<comment type="subcellular location">
    <subcellularLocation>
        <location evidence="1">Cell membrane</location>
        <topology evidence="1">Peripheral membrane protein</topology>
    </subcellularLocation>
</comment>
<evidence type="ECO:0000256" key="11">
    <source>
        <dbReference type="ARBA" id="ARBA00061029"/>
    </source>
</evidence>
<evidence type="ECO:0000256" key="4">
    <source>
        <dbReference type="ARBA" id="ARBA00022741"/>
    </source>
</evidence>
<evidence type="ECO:0000256" key="1">
    <source>
        <dbReference type="ARBA" id="ARBA00004202"/>
    </source>
</evidence>
<evidence type="ECO:0000256" key="3">
    <source>
        <dbReference type="ARBA" id="ARBA00022475"/>
    </source>
</evidence>
<dbReference type="PANTHER" id="PTHR43875">
    <property type="entry name" value="MALTODEXTRIN IMPORT ATP-BINDING PROTEIN MSMX"/>
    <property type="match status" value="1"/>
</dbReference>
<evidence type="ECO:0000256" key="13">
    <source>
        <dbReference type="ARBA" id="ARBA00066315"/>
    </source>
</evidence>
<keyword evidence="4" id="KW-0547">Nucleotide-binding</keyword>
<dbReference type="Proteomes" id="UP001500962">
    <property type="component" value="Unassembled WGS sequence"/>
</dbReference>
<dbReference type="InterPro" id="IPR015855">
    <property type="entry name" value="ABC_transpr_MalK-like"/>
</dbReference>
<dbReference type="FunFam" id="3.40.50.300:FF:000042">
    <property type="entry name" value="Maltose/maltodextrin ABC transporter, ATP-binding protein"/>
    <property type="match status" value="1"/>
</dbReference>
<feature type="domain" description="ABC transporter" evidence="14">
    <location>
        <begin position="4"/>
        <end position="239"/>
    </location>
</feature>
<dbReference type="GeneID" id="71762324"/>
<comment type="catalytic activity">
    <reaction evidence="9">
        <text>L-arabinose(out) + ATP + H2O = L-arabinose(in) + ADP + phosphate + H(+)</text>
        <dbReference type="Rhea" id="RHEA:30007"/>
        <dbReference type="ChEBI" id="CHEBI:15377"/>
        <dbReference type="ChEBI" id="CHEBI:15378"/>
        <dbReference type="ChEBI" id="CHEBI:17535"/>
        <dbReference type="ChEBI" id="CHEBI:30616"/>
        <dbReference type="ChEBI" id="CHEBI:43474"/>
        <dbReference type="ChEBI" id="CHEBI:456216"/>
        <dbReference type="EC" id="7.5.2.13"/>
    </reaction>
    <physiologicalReaction direction="left-to-right" evidence="9">
        <dbReference type="Rhea" id="RHEA:30008"/>
    </physiologicalReaction>
</comment>
<dbReference type="InterPro" id="IPR003439">
    <property type="entry name" value="ABC_transporter-like_ATP-bd"/>
</dbReference>
<keyword evidence="6" id="KW-1278">Translocase</keyword>
<dbReference type="SMART" id="SM00382">
    <property type="entry name" value="AAA"/>
    <property type="match status" value="1"/>
</dbReference>
<proteinExistence type="inferred from homology"/>
<reference evidence="15" key="3">
    <citation type="submission" date="2023-12" db="EMBL/GenBank/DDBJ databases">
        <authorList>
            <person name="Sun Q."/>
            <person name="Inoue M."/>
        </authorList>
    </citation>
    <scope>NUCLEOTIDE SEQUENCE</scope>
    <source>
        <strain evidence="15">JCM 12289</strain>
    </source>
</reference>
<evidence type="ECO:0000313" key="18">
    <source>
        <dbReference type="Proteomes" id="UP001500962"/>
    </source>
</evidence>
<evidence type="ECO:0000313" key="17">
    <source>
        <dbReference type="Proteomes" id="UP000830542"/>
    </source>
</evidence>
<dbReference type="InterPro" id="IPR012340">
    <property type="entry name" value="NA-bd_OB-fold"/>
</dbReference>
<organism evidence="15 18">
    <name type="scientific">Halococcus dombrowskii</name>
    <dbReference type="NCBI Taxonomy" id="179637"/>
    <lineage>
        <taxon>Archaea</taxon>
        <taxon>Methanobacteriati</taxon>
        <taxon>Methanobacteriota</taxon>
        <taxon>Stenosarchaea group</taxon>
        <taxon>Halobacteria</taxon>
        <taxon>Halobacteriales</taxon>
        <taxon>Halococcaceae</taxon>
        <taxon>Halococcus</taxon>
    </lineage>
</organism>
<dbReference type="KEGG" id="hdo:MUK72_10710"/>
<evidence type="ECO:0000313" key="16">
    <source>
        <dbReference type="EMBL" id="UOO94436.1"/>
    </source>
</evidence>
<accession>A0AAV3SBN5</accession>
<reference evidence="16" key="2">
    <citation type="submission" date="2022-04" db="EMBL/GenBank/DDBJ databases">
        <title>Sequencing and genomic assembly of Halococcus dombrowskii.</title>
        <authorList>
            <person name="Lim S.W."/>
            <person name="MacLea K.S."/>
        </authorList>
    </citation>
    <scope>NUCLEOTIDE SEQUENCE</scope>
    <source>
        <strain evidence="16">H4</strain>
    </source>
</reference>
<evidence type="ECO:0000256" key="9">
    <source>
        <dbReference type="ARBA" id="ARBA00051890"/>
    </source>
</evidence>
<dbReference type="SUPFAM" id="SSF52540">
    <property type="entry name" value="P-loop containing nucleoside triphosphate hydrolases"/>
    <property type="match status" value="1"/>
</dbReference>
<dbReference type="Gene3D" id="2.40.50.100">
    <property type="match status" value="1"/>
</dbReference>
<keyword evidence="3" id="KW-1003">Cell membrane</keyword>
<dbReference type="GO" id="GO:0016887">
    <property type="term" value="F:ATP hydrolysis activity"/>
    <property type="evidence" value="ECO:0007669"/>
    <property type="project" value="InterPro"/>
</dbReference>
<evidence type="ECO:0000256" key="5">
    <source>
        <dbReference type="ARBA" id="ARBA00022840"/>
    </source>
</evidence>